<dbReference type="InterPro" id="IPR036034">
    <property type="entry name" value="PDZ_sf"/>
</dbReference>
<dbReference type="Pfam" id="PF17820">
    <property type="entry name" value="PDZ_6"/>
    <property type="match status" value="1"/>
</dbReference>
<gene>
    <name evidence="7" type="ORF">FNH13_05635</name>
</gene>
<dbReference type="PRINTS" id="PR00834">
    <property type="entry name" value="PROTEASES2C"/>
</dbReference>
<dbReference type="AlphaFoldDB" id="A0A516G8S1"/>
<dbReference type="KEGG" id="orz:FNH13_05635"/>
<feature type="domain" description="PDZ" evidence="6">
    <location>
        <begin position="391"/>
        <end position="443"/>
    </location>
</feature>
<dbReference type="InterPro" id="IPR043504">
    <property type="entry name" value="Peptidase_S1_PA_chymotrypsin"/>
</dbReference>
<dbReference type="InterPro" id="IPR001940">
    <property type="entry name" value="Peptidase_S1C"/>
</dbReference>
<dbReference type="PANTHER" id="PTHR43343">
    <property type="entry name" value="PEPTIDASE S12"/>
    <property type="match status" value="1"/>
</dbReference>
<dbReference type="InterPro" id="IPR041489">
    <property type="entry name" value="PDZ_6"/>
</dbReference>
<evidence type="ECO:0000256" key="1">
    <source>
        <dbReference type="ARBA" id="ARBA00010541"/>
    </source>
</evidence>
<dbReference type="PANTHER" id="PTHR43343:SF3">
    <property type="entry name" value="PROTEASE DO-LIKE 8, CHLOROPLASTIC"/>
    <property type="match status" value="1"/>
</dbReference>
<keyword evidence="5" id="KW-0472">Membrane</keyword>
<dbReference type="OrthoDB" id="9758917at2"/>
<keyword evidence="8" id="KW-1185">Reference proteome</keyword>
<keyword evidence="5" id="KW-1133">Transmembrane helix</keyword>
<dbReference type="InterPro" id="IPR009003">
    <property type="entry name" value="Peptidase_S1_PA"/>
</dbReference>
<dbReference type="RefSeq" id="WP_143782570.1">
    <property type="nucleotide sequence ID" value="NZ_CP041616.1"/>
</dbReference>
<dbReference type="InterPro" id="IPR051201">
    <property type="entry name" value="Chloro_Bact_Ser_Proteases"/>
</dbReference>
<dbReference type="Pfam" id="PF13365">
    <property type="entry name" value="Trypsin_2"/>
    <property type="match status" value="1"/>
</dbReference>
<feature type="region of interest" description="Disordered" evidence="4">
    <location>
        <begin position="1"/>
        <end position="30"/>
    </location>
</feature>
<dbReference type="SUPFAM" id="SSF50494">
    <property type="entry name" value="Trypsin-like serine proteases"/>
    <property type="match status" value="1"/>
</dbReference>
<proteinExistence type="inferred from homology"/>
<dbReference type="SUPFAM" id="SSF50156">
    <property type="entry name" value="PDZ domain-like"/>
    <property type="match status" value="1"/>
</dbReference>
<reference evidence="7 8" key="1">
    <citation type="submission" date="2019-07" db="EMBL/GenBank/DDBJ databases">
        <title>complete genome sequencing of Ornithinimicrobium sp. H23M54.</title>
        <authorList>
            <person name="Bae J.-W."/>
            <person name="Lee S.-Y."/>
        </authorList>
    </citation>
    <scope>NUCLEOTIDE SEQUENCE [LARGE SCALE GENOMIC DNA]</scope>
    <source>
        <strain evidence="7 8">H23M54</strain>
    </source>
</reference>
<comment type="similarity">
    <text evidence="1">Belongs to the peptidase S1C family.</text>
</comment>
<evidence type="ECO:0000256" key="5">
    <source>
        <dbReference type="SAM" id="Phobius"/>
    </source>
</evidence>
<dbReference type="GO" id="GO:0004252">
    <property type="term" value="F:serine-type endopeptidase activity"/>
    <property type="evidence" value="ECO:0007669"/>
    <property type="project" value="InterPro"/>
</dbReference>
<keyword evidence="2 7" id="KW-0645">Protease</keyword>
<evidence type="ECO:0000313" key="7">
    <source>
        <dbReference type="EMBL" id="QDO87895.1"/>
    </source>
</evidence>
<dbReference type="Gene3D" id="2.30.42.10">
    <property type="match status" value="1"/>
</dbReference>
<feature type="compositionally biased region" description="Basic and acidic residues" evidence="4">
    <location>
        <begin position="1"/>
        <end position="18"/>
    </location>
</feature>
<evidence type="ECO:0000256" key="4">
    <source>
        <dbReference type="SAM" id="MobiDB-lite"/>
    </source>
</evidence>
<dbReference type="InterPro" id="IPR001478">
    <property type="entry name" value="PDZ"/>
</dbReference>
<feature type="transmembrane region" description="Helical" evidence="5">
    <location>
        <begin position="102"/>
        <end position="123"/>
    </location>
</feature>
<dbReference type="GO" id="GO:0006508">
    <property type="term" value="P:proteolysis"/>
    <property type="evidence" value="ECO:0007669"/>
    <property type="project" value="UniProtKB-KW"/>
</dbReference>
<dbReference type="Gene3D" id="2.40.10.10">
    <property type="entry name" value="Trypsin-like serine proteases"/>
    <property type="match status" value="2"/>
</dbReference>
<accession>A0A516G8S1</accession>
<protein>
    <submittedName>
        <fullName evidence="7">Trypsin-like serine protease</fullName>
    </submittedName>
</protein>
<keyword evidence="5" id="KW-0812">Transmembrane</keyword>
<evidence type="ECO:0000256" key="2">
    <source>
        <dbReference type="ARBA" id="ARBA00022670"/>
    </source>
</evidence>
<dbReference type="PROSITE" id="PS50106">
    <property type="entry name" value="PDZ"/>
    <property type="match status" value="1"/>
</dbReference>
<name>A0A516G8S1_9MICO</name>
<evidence type="ECO:0000313" key="8">
    <source>
        <dbReference type="Proteomes" id="UP000315395"/>
    </source>
</evidence>
<organism evidence="7 8">
    <name type="scientific">Ornithinimicrobium ciconiae</name>
    <dbReference type="NCBI Taxonomy" id="2594265"/>
    <lineage>
        <taxon>Bacteria</taxon>
        <taxon>Bacillati</taxon>
        <taxon>Actinomycetota</taxon>
        <taxon>Actinomycetes</taxon>
        <taxon>Micrococcales</taxon>
        <taxon>Ornithinimicrobiaceae</taxon>
        <taxon>Ornithinimicrobium</taxon>
    </lineage>
</organism>
<keyword evidence="3" id="KW-0378">Hydrolase</keyword>
<evidence type="ECO:0000256" key="3">
    <source>
        <dbReference type="ARBA" id="ARBA00022801"/>
    </source>
</evidence>
<dbReference type="EMBL" id="CP041616">
    <property type="protein sequence ID" value="QDO87895.1"/>
    <property type="molecule type" value="Genomic_DNA"/>
</dbReference>
<evidence type="ECO:0000259" key="6">
    <source>
        <dbReference type="PROSITE" id="PS50106"/>
    </source>
</evidence>
<dbReference type="Proteomes" id="UP000315395">
    <property type="component" value="Chromosome"/>
</dbReference>
<sequence length="457" mass="45966">MADAHDRDGDHPPDRTPHETPPSGASWALHPAASDLDDTAALRVDETSSFAQVSPTRHPGSTDVVYALPAMSAPQVATPPATPGWGGGATAVLPRRRRAGGLGLLTAALLLGLAGGGAAGYVGGQLSRSEQEPAPRVLEAVPVGTTPATPVTAIAAHALPSVVFISVGSERGDGVGSGFVVREDGYIVTNSHVIESAGEDGPISVRFTDGTETSAEVVGADVEYDIAVIKVDLKGLQVLHFGDSDQVQVGASVVAVGAPLGLDNTVTTGIVSALNRPVIAGGSTGSTSYINAIQTDAAINPGNSGGPLLDLNGQVVGVNSAIAQIPGEMGGQAGSIGLGFAIPSRQAEHTANQLIETGTSNHPIIGVMLDMTYGGVGARVLAEGAADSDPVVDGGPADQAGITAGELILEVEGQPIEHGAHLIVVLRSYAVGDEVDLLVQGVDGDERTVQLTLQGSE</sequence>